<dbReference type="EMBL" id="SRLA01000003">
    <property type="protein sequence ID" value="TGE06309.1"/>
    <property type="molecule type" value="Genomic_DNA"/>
</dbReference>
<dbReference type="Proteomes" id="UP000298337">
    <property type="component" value="Unassembled WGS sequence"/>
</dbReference>
<dbReference type="GO" id="GO:0006508">
    <property type="term" value="P:proteolysis"/>
    <property type="evidence" value="ECO:0007669"/>
    <property type="project" value="InterPro"/>
</dbReference>
<dbReference type="InterPro" id="IPR002410">
    <property type="entry name" value="Peptidase_S33"/>
</dbReference>
<dbReference type="PRINTS" id="PR00111">
    <property type="entry name" value="ABHYDROLASE"/>
</dbReference>
<accession>A0A4Z0P500</accession>
<dbReference type="PRINTS" id="PR00793">
    <property type="entry name" value="PROAMNOPTASE"/>
</dbReference>
<evidence type="ECO:0000313" key="5">
    <source>
        <dbReference type="Proteomes" id="UP000298337"/>
    </source>
</evidence>
<dbReference type="PANTHER" id="PTHR43798">
    <property type="entry name" value="MONOACYLGLYCEROL LIPASE"/>
    <property type="match status" value="1"/>
</dbReference>
<evidence type="ECO:0000313" key="4">
    <source>
        <dbReference type="EMBL" id="TGE06309.1"/>
    </source>
</evidence>
<dbReference type="AlphaFoldDB" id="A0A4Z0P500"/>
<name>A0A4Z0P500_9BACT</name>
<proteinExistence type="inferred from homology"/>
<evidence type="ECO:0000256" key="1">
    <source>
        <dbReference type="ARBA" id="ARBA00010088"/>
    </source>
</evidence>
<reference evidence="4 5" key="1">
    <citation type="submission" date="2019-04" db="EMBL/GenBank/DDBJ databases">
        <authorList>
            <person name="Feng G."/>
            <person name="Zhang J."/>
            <person name="Zhu H."/>
        </authorList>
    </citation>
    <scope>NUCLEOTIDE SEQUENCE [LARGE SCALE GENOMIC DNA]</scope>
    <source>
        <strain evidence="4 5">92R-1</strain>
    </source>
</reference>
<dbReference type="SUPFAM" id="SSF53474">
    <property type="entry name" value="alpha/beta-Hydrolases"/>
    <property type="match status" value="1"/>
</dbReference>
<comment type="similarity">
    <text evidence="1">Belongs to the peptidase S33 family.</text>
</comment>
<dbReference type="Gene3D" id="3.40.50.1820">
    <property type="entry name" value="alpha/beta hydrolase"/>
    <property type="match status" value="1"/>
</dbReference>
<evidence type="ECO:0000256" key="2">
    <source>
        <dbReference type="ARBA" id="ARBA00022801"/>
    </source>
</evidence>
<dbReference type="GO" id="GO:0016020">
    <property type="term" value="C:membrane"/>
    <property type="evidence" value="ECO:0007669"/>
    <property type="project" value="TreeGrafter"/>
</dbReference>
<keyword evidence="5" id="KW-1185">Reference proteome</keyword>
<dbReference type="InterPro" id="IPR050266">
    <property type="entry name" value="AB_hydrolase_sf"/>
</dbReference>
<dbReference type="InterPro" id="IPR000073">
    <property type="entry name" value="AB_hydrolase_1"/>
</dbReference>
<feature type="domain" description="AB hydrolase-1" evidence="3">
    <location>
        <begin position="79"/>
        <end position="320"/>
    </location>
</feature>
<evidence type="ECO:0000259" key="3">
    <source>
        <dbReference type="Pfam" id="PF00561"/>
    </source>
</evidence>
<keyword evidence="2 4" id="KW-0378">Hydrolase</keyword>
<protein>
    <submittedName>
        <fullName evidence="4">Alpha/beta hydrolase</fullName>
    </submittedName>
</protein>
<dbReference type="Pfam" id="PF00561">
    <property type="entry name" value="Abhydrolase_1"/>
    <property type="match status" value="1"/>
</dbReference>
<organism evidence="4 5">
    <name type="scientific">Hymenobacter fodinae</name>
    <dbReference type="NCBI Taxonomy" id="2510796"/>
    <lineage>
        <taxon>Bacteria</taxon>
        <taxon>Pseudomonadati</taxon>
        <taxon>Bacteroidota</taxon>
        <taxon>Cytophagia</taxon>
        <taxon>Cytophagales</taxon>
        <taxon>Hymenobacteraceae</taxon>
        <taxon>Hymenobacter</taxon>
    </lineage>
</organism>
<sequence length="339" mass="37571">MRASGRETYLFPSTLSHPVAMRRFFRSSAFLALLLGLLLPALLVAAPRSESLVNGTPTLTTTDGVKLFAKISGQGVPCVFVHGGPGAWSGMPEALAGPSLEDKLQMIWLDQRGSGRSQNDPAHNYSLDRLVQDLEDVRQQLGLESWVVMAHSFGGTIATEYAARYPQRVRGLVLLNCTLNLHEAMKSTLKNGLKFVQVPDKAPYLDESKPLDERFGMLMPELTAQNGWFKLQYTTEAGHQKVTEADKGNPGTGEFGGYGFSLPDYRKDFTLLTPQIQAPVLVVTGKTDYCVGPNHYKMFRFPNQQVVQMRTGHVPFVEEPEAFRKAVLSFVKKLPRRNA</sequence>
<gene>
    <name evidence="4" type="ORF">EU556_15790</name>
</gene>
<dbReference type="GO" id="GO:0008233">
    <property type="term" value="F:peptidase activity"/>
    <property type="evidence" value="ECO:0007669"/>
    <property type="project" value="InterPro"/>
</dbReference>
<dbReference type="PANTHER" id="PTHR43798:SF33">
    <property type="entry name" value="HYDROLASE, PUTATIVE (AFU_ORTHOLOGUE AFUA_2G14860)-RELATED"/>
    <property type="match status" value="1"/>
</dbReference>
<comment type="caution">
    <text evidence="4">The sequence shown here is derived from an EMBL/GenBank/DDBJ whole genome shotgun (WGS) entry which is preliminary data.</text>
</comment>
<dbReference type="OrthoDB" id="9796770at2"/>
<dbReference type="InterPro" id="IPR029058">
    <property type="entry name" value="AB_hydrolase_fold"/>
</dbReference>